<evidence type="ECO:0000256" key="9">
    <source>
        <dbReference type="HAMAP-Rule" id="MF_00911"/>
    </source>
</evidence>
<dbReference type="Pfam" id="PF03799">
    <property type="entry name" value="FtsQ_DivIB_C"/>
    <property type="match status" value="1"/>
</dbReference>
<dbReference type="Gene3D" id="3.40.50.11690">
    <property type="entry name" value="Cell division protein FtsQ/DivIB"/>
    <property type="match status" value="1"/>
</dbReference>
<feature type="domain" description="POTRA" evidence="10">
    <location>
        <begin position="83"/>
        <end position="151"/>
    </location>
</feature>
<dbReference type="AlphaFoldDB" id="A0A6A4RFZ9"/>
<comment type="caution">
    <text evidence="11">The sequence shown here is derived from an EMBL/GenBank/DDBJ whole genome shotgun (WGS) entry which is preliminary data.</text>
</comment>
<dbReference type="EMBL" id="WSFO01000006">
    <property type="protein sequence ID" value="KAE9629582.1"/>
    <property type="molecule type" value="Genomic_DNA"/>
</dbReference>
<keyword evidence="4 9" id="KW-0132">Cell division</keyword>
<dbReference type="InterPro" id="IPR034746">
    <property type="entry name" value="POTRA"/>
</dbReference>
<evidence type="ECO:0000256" key="7">
    <source>
        <dbReference type="ARBA" id="ARBA00023136"/>
    </source>
</evidence>
<keyword evidence="5 9" id="KW-0812">Transmembrane</keyword>
<feature type="transmembrane region" description="Helical" evidence="9">
    <location>
        <begin position="38"/>
        <end position="58"/>
    </location>
</feature>
<keyword evidence="2 9" id="KW-1003">Cell membrane</keyword>
<dbReference type="InterPro" id="IPR005548">
    <property type="entry name" value="Cell_div_FtsQ/DivIB_C"/>
</dbReference>
<evidence type="ECO:0000256" key="5">
    <source>
        <dbReference type="ARBA" id="ARBA00022692"/>
    </source>
</evidence>
<evidence type="ECO:0000256" key="2">
    <source>
        <dbReference type="ARBA" id="ARBA00022475"/>
    </source>
</evidence>
<dbReference type="GO" id="GO:0005886">
    <property type="term" value="C:plasma membrane"/>
    <property type="evidence" value="ECO:0007669"/>
    <property type="project" value="UniProtKB-SubCell"/>
</dbReference>
<dbReference type="GO" id="GO:0090529">
    <property type="term" value="P:cell septum assembly"/>
    <property type="evidence" value="ECO:0007669"/>
    <property type="project" value="InterPro"/>
</dbReference>
<evidence type="ECO:0000313" key="11">
    <source>
        <dbReference type="EMBL" id="KAE9629582.1"/>
    </source>
</evidence>
<evidence type="ECO:0000259" key="10">
    <source>
        <dbReference type="PROSITE" id="PS51779"/>
    </source>
</evidence>
<evidence type="ECO:0000256" key="1">
    <source>
        <dbReference type="ARBA" id="ARBA00004370"/>
    </source>
</evidence>
<evidence type="ECO:0000256" key="4">
    <source>
        <dbReference type="ARBA" id="ARBA00022618"/>
    </source>
</evidence>
<evidence type="ECO:0000313" key="12">
    <source>
        <dbReference type="Proteomes" id="UP000441586"/>
    </source>
</evidence>
<evidence type="ECO:0000256" key="3">
    <source>
        <dbReference type="ARBA" id="ARBA00022519"/>
    </source>
</evidence>
<keyword evidence="3 9" id="KW-0997">Cell inner membrane</keyword>
<dbReference type="GO" id="GO:0032153">
    <property type="term" value="C:cell division site"/>
    <property type="evidence" value="ECO:0007669"/>
    <property type="project" value="UniProtKB-UniRule"/>
</dbReference>
<dbReference type="InterPro" id="IPR045335">
    <property type="entry name" value="FtsQ_C_sf"/>
</dbReference>
<dbReference type="RefSeq" id="WP_158979599.1">
    <property type="nucleotide sequence ID" value="NZ_WSFO01000006.1"/>
</dbReference>
<dbReference type="HAMAP" id="MF_00911">
    <property type="entry name" value="FtsQ_subfam"/>
    <property type="match status" value="1"/>
</dbReference>
<sequence>MRSLIFWRRKTAEIKQDPAPSKLKYRMQRWMLTPGIRLGLRIGVPFCLVAVLGSAYMANEVRRDALRSFVAEMRQTIRNRPEFMVNMIAIDGAGGDLADDIREVASLRFPVSSFDLDVDLIRDVIVTLDPVKSATVRIRSGGVLQVDVIEREPALVWRSHQGLALLDETGAHVAELGHRSLHSDLPLIAGNGADAQVEEAMQLYSVARPLGQRLRGLVRVGERRWDVVLDRGQRIMLPAKNPASALERVIAVSEVRDLLERDIAAVDMRLAARATVRMNETAVQEWWRIRQMNEGG</sequence>
<comment type="function">
    <text evidence="9">Essential cell division protein.</text>
</comment>
<organism evidence="11 12">
    <name type="scientific">Parasedimentitalea maritima</name>
    <dbReference type="NCBI Taxonomy" id="2578117"/>
    <lineage>
        <taxon>Bacteria</taxon>
        <taxon>Pseudomonadati</taxon>
        <taxon>Pseudomonadota</taxon>
        <taxon>Alphaproteobacteria</taxon>
        <taxon>Rhodobacterales</taxon>
        <taxon>Paracoccaceae</taxon>
        <taxon>Parasedimentitalea</taxon>
    </lineage>
</organism>
<evidence type="ECO:0000256" key="8">
    <source>
        <dbReference type="ARBA" id="ARBA00023306"/>
    </source>
</evidence>
<comment type="similarity">
    <text evidence="9">Belongs to the FtsQ/DivIB family. FtsQ subfamily.</text>
</comment>
<keyword evidence="8 9" id="KW-0131">Cell cycle</keyword>
<dbReference type="Proteomes" id="UP000441586">
    <property type="component" value="Unassembled WGS sequence"/>
</dbReference>
<accession>A0A6A4RFZ9</accession>
<dbReference type="PROSITE" id="PS51779">
    <property type="entry name" value="POTRA"/>
    <property type="match status" value="1"/>
</dbReference>
<gene>
    <name evidence="9" type="primary">ftsQ</name>
    <name evidence="11" type="ORF">GP644_11230</name>
</gene>
<reference evidence="11 12" key="1">
    <citation type="submission" date="2019-12" db="EMBL/GenBank/DDBJ databases">
        <authorList>
            <person name="Zhang Y.-J."/>
        </authorList>
    </citation>
    <scope>NUCLEOTIDE SEQUENCE [LARGE SCALE GENOMIC DNA]</scope>
    <source>
        <strain evidence="11 12">H18S-6</strain>
    </source>
</reference>
<dbReference type="GO" id="GO:0043093">
    <property type="term" value="P:FtsZ-dependent cytokinesis"/>
    <property type="evidence" value="ECO:0007669"/>
    <property type="project" value="UniProtKB-UniRule"/>
</dbReference>
<name>A0A6A4RFZ9_9RHOB</name>
<comment type="subcellular location">
    <subcellularLocation>
        <location evidence="9">Cell inner membrane</location>
        <topology evidence="9">Single-pass type II membrane protein</topology>
    </subcellularLocation>
    <subcellularLocation>
        <location evidence="1">Membrane</location>
    </subcellularLocation>
    <text evidence="9">Localizes to the division septum.</text>
</comment>
<evidence type="ECO:0000256" key="6">
    <source>
        <dbReference type="ARBA" id="ARBA00022989"/>
    </source>
</evidence>
<dbReference type="PANTHER" id="PTHR35851">
    <property type="entry name" value="CELL DIVISION PROTEIN FTSQ"/>
    <property type="match status" value="1"/>
</dbReference>
<proteinExistence type="inferred from homology"/>
<keyword evidence="7 9" id="KW-0472">Membrane</keyword>
<dbReference type="InterPro" id="IPR026579">
    <property type="entry name" value="FtsQ"/>
</dbReference>
<protein>
    <recommendedName>
        <fullName evidence="9">Cell division protein FtsQ</fullName>
    </recommendedName>
</protein>
<keyword evidence="6 9" id="KW-1133">Transmembrane helix</keyword>
<dbReference type="PANTHER" id="PTHR35851:SF1">
    <property type="entry name" value="CELL DIVISION PROTEIN FTSQ"/>
    <property type="match status" value="1"/>
</dbReference>